<proteinExistence type="predicted"/>
<dbReference type="Proteomes" id="UP001193389">
    <property type="component" value="Chromosome"/>
</dbReference>
<accession>A0A5K7SGZ7</accession>
<dbReference type="EMBL" id="AP018694">
    <property type="protein sequence ID" value="BBE20749.1"/>
    <property type="molecule type" value="Genomic_DNA"/>
</dbReference>
<evidence type="ECO:0000313" key="1">
    <source>
        <dbReference type="EMBL" id="BBE20749.1"/>
    </source>
</evidence>
<evidence type="ECO:0000313" key="2">
    <source>
        <dbReference type="Proteomes" id="UP001193389"/>
    </source>
</evidence>
<sequence>MKTFTTVVIITLLLALTGFSQNDKKELKARQRLEMAQLIQSGHFKFVARSANSNLGNFNNLSSNYDLTFDSLRVKAYLPYYGRAYSAPYGGGSGGVKFDLTAKKIDQVYNERKKMFVISTELEDSDESYAIFLNTGLDGYADLKIIFRNRQWINYTGTIEKVETSVK</sequence>
<gene>
    <name evidence="1" type="ORF">AQPE_4943</name>
</gene>
<dbReference type="AlphaFoldDB" id="A0A5K7SGZ7"/>
<organism evidence="1 2">
    <name type="scientific">Aquipluma nitroreducens</name>
    <dbReference type="NCBI Taxonomy" id="2010828"/>
    <lineage>
        <taxon>Bacteria</taxon>
        <taxon>Pseudomonadati</taxon>
        <taxon>Bacteroidota</taxon>
        <taxon>Bacteroidia</taxon>
        <taxon>Marinilabiliales</taxon>
        <taxon>Prolixibacteraceae</taxon>
        <taxon>Aquipluma</taxon>
    </lineage>
</organism>
<name>A0A5K7SGZ7_9BACT</name>
<keyword evidence="2" id="KW-1185">Reference proteome</keyword>
<dbReference type="KEGG" id="anf:AQPE_4943"/>
<dbReference type="InterPro" id="IPR025347">
    <property type="entry name" value="DUF4251"/>
</dbReference>
<dbReference type="RefSeq" id="WP_318348852.1">
    <property type="nucleotide sequence ID" value="NZ_AP018694.1"/>
</dbReference>
<dbReference type="Gene3D" id="2.40.128.410">
    <property type="match status" value="1"/>
</dbReference>
<dbReference type="Pfam" id="PF14059">
    <property type="entry name" value="DUF4251"/>
    <property type="match status" value="1"/>
</dbReference>
<protein>
    <recommendedName>
        <fullName evidence="3">DUF4251 domain-containing protein</fullName>
    </recommendedName>
</protein>
<reference evidence="1" key="1">
    <citation type="journal article" date="2020" name="Int. J. Syst. Evol. Microbiol.">
        <title>Aquipluma nitroreducens gen. nov. sp. nov., a novel facultatively anaerobic bacterium isolated from a freshwater lake.</title>
        <authorList>
            <person name="Watanabe M."/>
            <person name="Kojima H."/>
            <person name="Fukui M."/>
        </authorList>
    </citation>
    <scope>NUCLEOTIDE SEQUENCE</scope>
    <source>
        <strain evidence="1">MeG22</strain>
    </source>
</reference>
<evidence type="ECO:0008006" key="3">
    <source>
        <dbReference type="Google" id="ProtNLM"/>
    </source>
</evidence>